<dbReference type="FunFam" id="3.40.50.10810:FF:000019">
    <property type="entry name" value="DNA excision repair protein ERCC-6-like 2 isoform X1"/>
    <property type="match status" value="1"/>
</dbReference>
<evidence type="ECO:0000256" key="1">
    <source>
        <dbReference type="ARBA" id="ARBA00004123"/>
    </source>
</evidence>
<dbReference type="SMART" id="SM00487">
    <property type="entry name" value="DEXDc"/>
    <property type="match status" value="1"/>
</dbReference>
<comment type="caution">
    <text evidence="9">The sequence shown here is derived from an EMBL/GenBank/DDBJ whole genome shotgun (WGS) entry which is preliminary data.</text>
</comment>
<dbReference type="InterPro" id="IPR038718">
    <property type="entry name" value="SNF2-like_sf"/>
</dbReference>
<feature type="compositionally biased region" description="Basic residues" evidence="6">
    <location>
        <begin position="1"/>
        <end position="11"/>
    </location>
</feature>
<dbReference type="Gene3D" id="3.40.50.10810">
    <property type="entry name" value="Tandem AAA-ATPase domain"/>
    <property type="match status" value="1"/>
</dbReference>
<dbReference type="Pfam" id="PF14773">
    <property type="entry name" value="VIGSSK"/>
    <property type="match status" value="1"/>
</dbReference>
<feature type="domain" description="Helicase C-terminal" evidence="8">
    <location>
        <begin position="506"/>
        <end position="659"/>
    </location>
</feature>
<evidence type="ECO:0000313" key="9">
    <source>
        <dbReference type="EMBL" id="KAK2070015.1"/>
    </source>
</evidence>
<dbReference type="Pfam" id="PF00271">
    <property type="entry name" value="Helicase_C"/>
    <property type="match status" value="1"/>
</dbReference>
<evidence type="ECO:0000259" key="8">
    <source>
        <dbReference type="PROSITE" id="PS51194"/>
    </source>
</evidence>
<keyword evidence="3" id="KW-0378">Hydrolase</keyword>
<dbReference type="GO" id="GO:0005524">
    <property type="term" value="F:ATP binding"/>
    <property type="evidence" value="ECO:0007669"/>
    <property type="project" value="InterPro"/>
</dbReference>
<organism evidence="9 10">
    <name type="scientific">Phyllachora maydis</name>
    <dbReference type="NCBI Taxonomy" id="1825666"/>
    <lineage>
        <taxon>Eukaryota</taxon>
        <taxon>Fungi</taxon>
        <taxon>Dikarya</taxon>
        <taxon>Ascomycota</taxon>
        <taxon>Pezizomycotina</taxon>
        <taxon>Sordariomycetes</taxon>
        <taxon>Sordariomycetidae</taxon>
        <taxon>Phyllachorales</taxon>
        <taxon>Phyllachoraceae</taxon>
        <taxon>Phyllachora</taxon>
    </lineage>
</organism>
<dbReference type="Proteomes" id="UP001217918">
    <property type="component" value="Unassembled WGS sequence"/>
</dbReference>
<feature type="region of interest" description="Disordered" evidence="6">
    <location>
        <begin position="920"/>
        <end position="957"/>
    </location>
</feature>
<keyword evidence="5" id="KW-0539">Nucleus</keyword>
<dbReference type="InterPro" id="IPR050496">
    <property type="entry name" value="SNF2_RAD54_helicase_repair"/>
</dbReference>
<evidence type="ECO:0000259" key="7">
    <source>
        <dbReference type="PROSITE" id="PS51192"/>
    </source>
</evidence>
<dbReference type="InterPro" id="IPR049730">
    <property type="entry name" value="SNF2/RAD54-like_C"/>
</dbReference>
<dbReference type="Pfam" id="PF00176">
    <property type="entry name" value="SNF2-rel_dom"/>
    <property type="match status" value="1"/>
</dbReference>
<feature type="compositionally biased region" description="Acidic residues" evidence="6">
    <location>
        <begin position="947"/>
        <end position="957"/>
    </location>
</feature>
<feature type="compositionally biased region" description="Acidic residues" evidence="6">
    <location>
        <begin position="28"/>
        <end position="39"/>
    </location>
</feature>
<dbReference type="CDD" id="cd18793">
    <property type="entry name" value="SF2_C_SNF"/>
    <property type="match status" value="1"/>
</dbReference>
<feature type="region of interest" description="Disordered" evidence="6">
    <location>
        <begin position="1"/>
        <end position="49"/>
    </location>
</feature>
<dbReference type="InterPro" id="IPR001650">
    <property type="entry name" value="Helicase_C-like"/>
</dbReference>
<comment type="subcellular location">
    <subcellularLocation>
        <location evidence="1">Nucleus</location>
    </subcellularLocation>
</comment>
<dbReference type="InterPro" id="IPR000330">
    <property type="entry name" value="SNF2_N"/>
</dbReference>
<protein>
    <recommendedName>
        <fullName evidence="11">DNA excision repair protein</fullName>
    </recommendedName>
</protein>
<dbReference type="PANTHER" id="PTHR45629:SF7">
    <property type="entry name" value="DNA EXCISION REPAIR PROTEIN ERCC-6-RELATED"/>
    <property type="match status" value="1"/>
</dbReference>
<dbReference type="InterPro" id="IPR029256">
    <property type="entry name" value="Heliccase-ass-bd"/>
</dbReference>
<dbReference type="PROSITE" id="PS51194">
    <property type="entry name" value="HELICASE_CTER"/>
    <property type="match status" value="1"/>
</dbReference>
<evidence type="ECO:0000256" key="2">
    <source>
        <dbReference type="ARBA" id="ARBA00022741"/>
    </source>
</evidence>
<dbReference type="AlphaFoldDB" id="A0AAD9I3M6"/>
<name>A0AAD9I3M6_9PEZI</name>
<sequence length="957" mass="108310">MKRVRSSKGKKIAAASSRASAAARNRNDDDDDDDDDESGVPEYVTNRRKQFERERRALGEAALKIPPDCSTITFSADNRPGSLLERRPQFSQKSKIMQVREYKDIELEYSAGIIPASIAQYLRDYQVAGVRFLHQLFVYQKGGVLGDDMGLGKTIQIIAFLTAAFGKTADERDRERMRKVRQRGDRWYPRVLIICPGSIIENWRNELDRWGWWQCQTYHGSRQEREDVLKAAQAGWVEVMITTYDTYKNHGDRVNTINWDCVVADECHRIKDMRSQTTQAMNQVNALCRIGLTGTAIQNKYDELWTLLNWTNPGCFGTKSEWDCSITKPLTMGQSHDATLKQLSLARLTAKKLVNNLLPDVFLRRVKKLIADQLPKKSDKVVFCPLTETQKTAYENFLGGFNVEFIKKATEPCDCGAKRKRGWCCYKYLPDGRQWIAIVFPTIMTLQKLANNLTLLIPTSLDAAKRQKSELEALQTAMPQQWEELWQRRDWLITLADPKYCGKWKMLKKLLSFWKENGDKVLVFSHSVRLLNILRHLFQNTHYTVSYLTGELSYEERQRVVDEFNSDPHQFVFLISTKAGGVGLNMTSANKVVIFDPHWNPAHDLQAQDRAYRIGQTRDVDVFRMVSAGTIEEIVYARQIYKQQQANIGYTASRERRYFKGVQQQPGRRGEIFGLENLLSYRGDQVMLRDIVNKTNIAEAKAGVTLSDIDLEQGSEDEDEEDRGLHTYIKQEEGDGEDAGLSQLAKLLVAEDQGSAVSKAVERKPQSDAIAAILASAGVEYTHQNSEVIGSSKVEAQLSRRAELAAAAIEGKGHGGGSGLGDVSSRTMGGDSALFADTQANSVPIAGDGKVLQLRYNPPGDVMRRQFCSMAKEFGFASATDFALVVESWTQEQRRDCLDSFYKRRETQLLEMALVGVKDEEKKPVKSEVQQDEQSAPSRWATTIFLSDDDEDDDGEL</sequence>
<keyword evidence="4" id="KW-0067">ATP-binding</keyword>
<dbReference type="InterPro" id="IPR027417">
    <property type="entry name" value="P-loop_NTPase"/>
</dbReference>
<keyword evidence="10" id="KW-1185">Reference proteome</keyword>
<evidence type="ECO:0000256" key="6">
    <source>
        <dbReference type="SAM" id="MobiDB-lite"/>
    </source>
</evidence>
<dbReference type="EMBL" id="JAQQPM010000003">
    <property type="protein sequence ID" value="KAK2070015.1"/>
    <property type="molecule type" value="Genomic_DNA"/>
</dbReference>
<gene>
    <name evidence="9" type="ORF">P8C59_004552</name>
</gene>
<evidence type="ECO:0000256" key="4">
    <source>
        <dbReference type="ARBA" id="ARBA00022840"/>
    </source>
</evidence>
<dbReference type="GO" id="GO:0016787">
    <property type="term" value="F:hydrolase activity"/>
    <property type="evidence" value="ECO:0007669"/>
    <property type="project" value="UniProtKB-KW"/>
</dbReference>
<dbReference type="Pfam" id="PF25806">
    <property type="entry name" value="RHH_ERCC6L2"/>
    <property type="match status" value="1"/>
</dbReference>
<evidence type="ECO:0000256" key="5">
    <source>
        <dbReference type="ARBA" id="ARBA00023242"/>
    </source>
</evidence>
<feature type="compositionally biased region" description="Low complexity" evidence="6">
    <location>
        <begin position="13"/>
        <end position="24"/>
    </location>
</feature>
<dbReference type="InterPro" id="IPR057931">
    <property type="entry name" value="RHH_ERCC6L2"/>
</dbReference>
<feature type="compositionally biased region" description="Polar residues" evidence="6">
    <location>
        <begin position="932"/>
        <end position="945"/>
    </location>
</feature>
<evidence type="ECO:0000313" key="10">
    <source>
        <dbReference type="Proteomes" id="UP001217918"/>
    </source>
</evidence>
<evidence type="ECO:0000256" key="3">
    <source>
        <dbReference type="ARBA" id="ARBA00022801"/>
    </source>
</evidence>
<dbReference type="PANTHER" id="PTHR45629">
    <property type="entry name" value="SNF2/RAD54 FAMILY MEMBER"/>
    <property type="match status" value="1"/>
</dbReference>
<reference evidence="9" key="1">
    <citation type="journal article" date="2023" name="Mol. Plant Microbe Interact.">
        <title>Elucidating the Obligate Nature and Biological Capacity of an Invasive Fungal Corn Pathogen.</title>
        <authorList>
            <person name="MacCready J.S."/>
            <person name="Roggenkamp E.M."/>
            <person name="Gdanetz K."/>
            <person name="Chilvers M.I."/>
        </authorList>
    </citation>
    <scope>NUCLEOTIDE SEQUENCE</scope>
    <source>
        <strain evidence="9">PM02</strain>
    </source>
</reference>
<accession>A0AAD9I3M6</accession>
<dbReference type="SMART" id="SM00490">
    <property type="entry name" value="HELICc"/>
    <property type="match status" value="1"/>
</dbReference>
<dbReference type="SUPFAM" id="SSF52540">
    <property type="entry name" value="P-loop containing nucleoside triphosphate hydrolases"/>
    <property type="match status" value="2"/>
</dbReference>
<keyword evidence="2" id="KW-0547">Nucleotide-binding</keyword>
<feature type="domain" description="Helicase ATP-binding" evidence="7">
    <location>
        <begin position="134"/>
        <end position="314"/>
    </location>
</feature>
<dbReference type="InterPro" id="IPR014001">
    <property type="entry name" value="Helicase_ATP-bd"/>
</dbReference>
<proteinExistence type="predicted"/>
<dbReference type="Gene3D" id="3.40.50.300">
    <property type="entry name" value="P-loop containing nucleotide triphosphate hydrolases"/>
    <property type="match status" value="1"/>
</dbReference>
<dbReference type="PROSITE" id="PS51192">
    <property type="entry name" value="HELICASE_ATP_BIND_1"/>
    <property type="match status" value="1"/>
</dbReference>
<evidence type="ECO:0008006" key="11">
    <source>
        <dbReference type="Google" id="ProtNLM"/>
    </source>
</evidence>
<dbReference type="GO" id="GO:0005634">
    <property type="term" value="C:nucleus"/>
    <property type="evidence" value="ECO:0007669"/>
    <property type="project" value="UniProtKB-SubCell"/>
</dbReference>